<keyword evidence="3 6" id="KW-0812">Transmembrane</keyword>
<dbReference type="PANTHER" id="PTHR19282:SF544">
    <property type="entry name" value="TETRASPANIN"/>
    <property type="match status" value="1"/>
</dbReference>
<keyword evidence="7" id="KW-1185">Reference proteome</keyword>
<dbReference type="Proteomes" id="UP000515158">
    <property type="component" value="Unplaced"/>
</dbReference>
<evidence type="ECO:0000256" key="1">
    <source>
        <dbReference type="ARBA" id="ARBA00004141"/>
    </source>
</evidence>
<feature type="transmembrane region" description="Helical" evidence="6">
    <location>
        <begin position="12"/>
        <end position="37"/>
    </location>
</feature>
<dbReference type="InterPro" id="IPR008952">
    <property type="entry name" value="Tetraspanin_EC2_sf"/>
</dbReference>
<dbReference type="InParanoid" id="A0A6P8ZXD3"/>
<feature type="transmembrane region" description="Helical" evidence="6">
    <location>
        <begin position="91"/>
        <end position="115"/>
    </location>
</feature>
<dbReference type="PANTHER" id="PTHR19282">
    <property type="entry name" value="TETRASPANIN"/>
    <property type="match status" value="1"/>
</dbReference>
<evidence type="ECO:0000313" key="7">
    <source>
        <dbReference type="Proteomes" id="UP000515158"/>
    </source>
</evidence>
<dbReference type="OrthoDB" id="5870230at2759"/>
<feature type="transmembrane region" description="Helical" evidence="6">
    <location>
        <begin position="57"/>
        <end position="84"/>
    </location>
</feature>
<evidence type="ECO:0000256" key="6">
    <source>
        <dbReference type="RuleBase" id="RU361218"/>
    </source>
</evidence>
<gene>
    <name evidence="8" type="primary">LOC117650454</name>
</gene>
<protein>
    <recommendedName>
        <fullName evidence="6">Tetraspanin</fullName>
    </recommendedName>
</protein>
<dbReference type="InterPro" id="IPR000301">
    <property type="entry name" value="Tetraspanin_animals"/>
</dbReference>
<evidence type="ECO:0000256" key="2">
    <source>
        <dbReference type="ARBA" id="ARBA00006840"/>
    </source>
</evidence>
<dbReference type="Pfam" id="PF00335">
    <property type="entry name" value="Tetraspanin"/>
    <property type="match status" value="1"/>
</dbReference>
<dbReference type="SUPFAM" id="SSF48652">
    <property type="entry name" value="Tetraspanin"/>
    <property type="match status" value="1"/>
</dbReference>
<comment type="caution">
    <text evidence="6">Lacks conserved residue(s) required for the propagation of feature annotation.</text>
</comment>
<dbReference type="KEGG" id="tpal:117650454"/>
<organism evidence="8">
    <name type="scientific">Thrips palmi</name>
    <name type="common">Melon thrips</name>
    <dbReference type="NCBI Taxonomy" id="161013"/>
    <lineage>
        <taxon>Eukaryota</taxon>
        <taxon>Metazoa</taxon>
        <taxon>Ecdysozoa</taxon>
        <taxon>Arthropoda</taxon>
        <taxon>Hexapoda</taxon>
        <taxon>Insecta</taxon>
        <taxon>Pterygota</taxon>
        <taxon>Neoptera</taxon>
        <taxon>Paraneoptera</taxon>
        <taxon>Thysanoptera</taxon>
        <taxon>Terebrantia</taxon>
        <taxon>Thripoidea</taxon>
        <taxon>Thripidae</taxon>
        <taxon>Thrips</taxon>
    </lineage>
</organism>
<dbReference type="Gene3D" id="1.10.1450.10">
    <property type="entry name" value="Tetraspanin"/>
    <property type="match status" value="1"/>
</dbReference>
<reference evidence="8" key="1">
    <citation type="submission" date="2025-08" db="UniProtKB">
        <authorList>
            <consortium name="RefSeq"/>
        </authorList>
    </citation>
    <scope>IDENTIFICATION</scope>
    <source>
        <tissue evidence="8">Total insect</tissue>
    </source>
</reference>
<keyword evidence="4 6" id="KW-1133">Transmembrane helix</keyword>
<evidence type="ECO:0000256" key="5">
    <source>
        <dbReference type="ARBA" id="ARBA00023136"/>
    </source>
</evidence>
<dbReference type="PIRSF" id="PIRSF002419">
    <property type="entry name" value="Tetraspanin"/>
    <property type="match status" value="1"/>
</dbReference>
<dbReference type="RefSeq" id="XP_034249794.1">
    <property type="nucleotide sequence ID" value="XM_034393903.1"/>
</dbReference>
<comment type="similarity">
    <text evidence="2 6">Belongs to the tetraspanin (TM4SF) family.</text>
</comment>
<dbReference type="InterPro" id="IPR018499">
    <property type="entry name" value="Tetraspanin/Peripherin"/>
</dbReference>
<accession>A0A6P8ZXD3</accession>
<proteinExistence type="inferred from homology"/>
<dbReference type="GeneID" id="117650454"/>
<dbReference type="AlphaFoldDB" id="A0A6P8ZXD3"/>
<name>A0A6P8ZXD3_THRPL</name>
<dbReference type="PRINTS" id="PR00259">
    <property type="entry name" value="TMFOUR"/>
</dbReference>
<evidence type="ECO:0000256" key="4">
    <source>
        <dbReference type="ARBA" id="ARBA00022989"/>
    </source>
</evidence>
<dbReference type="GO" id="GO:0005886">
    <property type="term" value="C:plasma membrane"/>
    <property type="evidence" value="ECO:0007669"/>
    <property type="project" value="TreeGrafter"/>
</dbReference>
<comment type="subcellular location">
    <subcellularLocation>
        <location evidence="1 6">Membrane</location>
        <topology evidence="1 6">Multi-pass membrane protein</topology>
    </subcellularLocation>
</comment>
<sequence length="305" mass="33894">MAVGCGTKCAKSILISFNMLFWLSGGTLLVLGAWVFLDPAKAHLFHLVSASQAKRDVIYYLAYALLAIGGSILVIGFCGCCGALHERRCMIGTYVVFLLFLVAVEMGVAVITFVFREEFMEGLEARLSDQLVNKYGLDIANHYESNNVANKDFTTSVDFAQYRFNCCGMRNDSDYQQTKWWARGREKAGQAERPRNVPLTCCVLSNSEVSQTGSPISVVSRSFHGTTEEPWQSPQPKQEQACQDDNPRVHERLRYKQGCLLELVLWFRRESTVLVACCTSIAGLQLLGVVLSLCLCRNIAEDASA</sequence>
<keyword evidence="5 6" id="KW-0472">Membrane</keyword>
<evidence type="ECO:0000313" key="8">
    <source>
        <dbReference type="RefSeq" id="XP_034249794.1"/>
    </source>
</evidence>
<evidence type="ECO:0000256" key="3">
    <source>
        <dbReference type="ARBA" id="ARBA00022692"/>
    </source>
</evidence>